<organism evidence="2">
    <name type="scientific">freshwater metagenome</name>
    <dbReference type="NCBI Taxonomy" id="449393"/>
    <lineage>
        <taxon>unclassified sequences</taxon>
        <taxon>metagenomes</taxon>
        <taxon>ecological metagenomes</taxon>
    </lineage>
</organism>
<proteinExistence type="predicted"/>
<dbReference type="EMBL" id="CAFBOR010000265">
    <property type="protein sequence ID" value="CAB5000972.1"/>
    <property type="molecule type" value="Genomic_DNA"/>
</dbReference>
<dbReference type="AlphaFoldDB" id="A0A6J7PE32"/>
<reference evidence="2" key="1">
    <citation type="submission" date="2020-05" db="EMBL/GenBank/DDBJ databases">
        <authorList>
            <person name="Chiriac C."/>
            <person name="Salcher M."/>
            <person name="Ghai R."/>
            <person name="Kavagutti S V."/>
        </authorList>
    </citation>
    <scope>NUCLEOTIDE SEQUENCE</scope>
</reference>
<sequence length="143" mass="15327">MAVPSSLPTDKLSAHGVESRVDIFEEARPRVVNAWLAVCGRGSFVENPLRCIGTQTHALGENIAFSPIIEDLLLKGDEVEGGDGVKRHAGTVHGARQGSYAEHILGRDEVLTASVLIIGLAGATLRAPRPSPLVSQERRCQRQ</sequence>
<evidence type="ECO:0000313" key="2">
    <source>
        <dbReference type="EMBL" id="CAB5000972.1"/>
    </source>
</evidence>
<gene>
    <name evidence="1" type="ORF">UFOPK3317_00497</name>
    <name evidence="2" type="ORF">UFOPK3974_01509</name>
    <name evidence="3" type="ORF">UFOPK4071_00798</name>
</gene>
<protein>
    <submittedName>
        <fullName evidence="2">Unannotated protein</fullName>
    </submittedName>
</protein>
<name>A0A6J7PE32_9ZZZZ</name>
<evidence type="ECO:0000313" key="1">
    <source>
        <dbReference type="EMBL" id="CAB4862757.1"/>
    </source>
</evidence>
<accession>A0A6J7PE32</accession>
<dbReference type="EMBL" id="CAFBPF010000089">
    <property type="protein sequence ID" value="CAB5012580.1"/>
    <property type="molecule type" value="Genomic_DNA"/>
</dbReference>
<evidence type="ECO:0000313" key="3">
    <source>
        <dbReference type="EMBL" id="CAB5012580.1"/>
    </source>
</evidence>
<dbReference type="EMBL" id="CAFBLK010000065">
    <property type="protein sequence ID" value="CAB4862757.1"/>
    <property type="molecule type" value="Genomic_DNA"/>
</dbReference>